<reference evidence="1 2" key="1">
    <citation type="submission" date="2020-02" db="EMBL/GenBank/DDBJ databases">
        <authorList>
            <person name="Li X.-J."/>
            <person name="Feng X.-M."/>
        </authorList>
    </citation>
    <scope>NUCLEOTIDE SEQUENCE [LARGE SCALE GENOMIC DNA]</scope>
    <source>
        <strain evidence="1 2">CGMCC 4.7225</strain>
    </source>
</reference>
<evidence type="ECO:0000313" key="2">
    <source>
        <dbReference type="Proteomes" id="UP000469185"/>
    </source>
</evidence>
<proteinExistence type="predicted"/>
<dbReference type="RefSeq" id="WP_163820004.1">
    <property type="nucleotide sequence ID" value="NZ_JAAGOB010000010.1"/>
</dbReference>
<dbReference type="Proteomes" id="UP000469185">
    <property type="component" value="Unassembled WGS sequence"/>
</dbReference>
<gene>
    <name evidence="1" type="ORF">G1H11_18125</name>
</gene>
<comment type="caution">
    <text evidence="1">The sequence shown here is derived from an EMBL/GenBank/DDBJ whole genome shotgun (WGS) entry which is preliminary data.</text>
</comment>
<organism evidence="1 2">
    <name type="scientific">Phytoactinopolyspora alkaliphila</name>
    <dbReference type="NCBI Taxonomy" id="1783498"/>
    <lineage>
        <taxon>Bacteria</taxon>
        <taxon>Bacillati</taxon>
        <taxon>Actinomycetota</taxon>
        <taxon>Actinomycetes</taxon>
        <taxon>Jiangellales</taxon>
        <taxon>Jiangellaceae</taxon>
        <taxon>Phytoactinopolyspora</taxon>
    </lineage>
</organism>
<evidence type="ECO:0000313" key="1">
    <source>
        <dbReference type="EMBL" id="NED97219.1"/>
    </source>
</evidence>
<keyword evidence="2" id="KW-1185">Reference proteome</keyword>
<protein>
    <submittedName>
        <fullName evidence="1">Uncharacterized protein</fullName>
    </submittedName>
</protein>
<dbReference type="AlphaFoldDB" id="A0A6N9YQY0"/>
<sequence>MLEALSESSTDPTRVIEALTLFAWDSVTNSADLTCTLEEIDALWDLLENDGGSVISRADARHIVTEGWVDAVAAERGSPGIDALSGLHTTGYLIGRIHELDRLTDGATAALILLAVTWKQPDSPWTRISHILQVASALRDAVRPEATLGQFGTHCSLALVPDDTRSRLERVLLNKRLQTEELRTSGIAVNLFPLPEDRSRVTELIVRLQDGSTVGDKSGPIGRYHPGHESLD</sequence>
<accession>A0A6N9YQY0</accession>
<dbReference type="EMBL" id="JAAGOB010000010">
    <property type="protein sequence ID" value="NED97219.1"/>
    <property type="molecule type" value="Genomic_DNA"/>
</dbReference>
<name>A0A6N9YQY0_9ACTN</name>